<comment type="subcellular location">
    <subcellularLocation>
        <location evidence="1">Nucleus</location>
    </subcellularLocation>
</comment>
<dbReference type="Pfam" id="PF00096">
    <property type="entry name" value="zf-C2H2"/>
    <property type="match status" value="5"/>
</dbReference>
<evidence type="ECO:0000256" key="9">
    <source>
        <dbReference type="ARBA" id="ARBA00023242"/>
    </source>
</evidence>
<protein>
    <recommendedName>
        <fullName evidence="11">C2H2-type domain-containing protein</fullName>
    </recommendedName>
</protein>
<dbReference type="PROSITE" id="PS00028">
    <property type="entry name" value="ZINC_FINGER_C2H2_1"/>
    <property type="match status" value="8"/>
</dbReference>
<dbReference type="SMART" id="SM00355">
    <property type="entry name" value="ZnF_C2H2"/>
    <property type="match status" value="10"/>
</dbReference>
<feature type="domain" description="C2H2-type" evidence="11">
    <location>
        <begin position="206"/>
        <end position="229"/>
    </location>
</feature>
<keyword evidence="5" id="KW-0862">Zinc</keyword>
<evidence type="ECO:0000256" key="4">
    <source>
        <dbReference type="ARBA" id="ARBA00022771"/>
    </source>
</evidence>
<keyword evidence="7" id="KW-0238">DNA-binding</keyword>
<dbReference type="FunFam" id="3.30.160.60:FF:001228">
    <property type="entry name" value="Zinc finger protein 236"/>
    <property type="match status" value="2"/>
</dbReference>
<keyword evidence="6" id="KW-0805">Transcription regulation</keyword>
<name>A0A3B4BHD4_9GOBI</name>
<feature type="domain" description="C2H2-type" evidence="11">
    <location>
        <begin position="230"/>
        <end position="257"/>
    </location>
</feature>
<evidence type="ECO:0000256" key="10">
    <source>
        <dbReference type="PROSITE-ProRule" id="PRU00042"/>
    </source>
</evidence>
<dbReference type="Proteomes" id="UP000261520">
    <property type="component" value="Unplaced"/>
</dbReference>
<evidence type="ECO:0000256" key="3">
    <source>
        <dbReference type="ARBA" id="ARBA00022737"/>
    </source>
</evidence>
<evidence type="ECO:0000313" key="13">
    <source>
        <dbReference type="Proteomes" id="UP000261520"/>
    </source>
</evidence>
<feature type="domain" description="C2H2-type" evidence="11">
    <location>
        <begin position="149"/>
        <end position="176"/>
    </location>
</feature>
<evidence type="ECO:0000256" key="7">
    <source>
        <dbReference type="ARBA" id="ARBA00023125"/>
    </source>
</evidence>
<organism evidence="12 13">
    <name type="scientific">Periophthalmus magnuspinnatus</name>
    <dbReference type="NCBI Taxonomy" id="409849"/>
    <lineage>
        <taxon>Eukaryota</taxon>
        <taxon>Metazoa</taxon>
        <taxon>Chordata</taxon>
        <taxon>Craniata</taxon>
        <taxon>Vertebrata</taxon>
        <taxon>Euteleostomi</taxon>
        <taxon>Actinopterygii</taxon>
        <taxon>Neopterygii</taxon>
        <taxon>Teleostei</taxon>
        <taxon>Neoteleostei</taxon>
        <taxon>Acanthomorphata</taxon>
        <taxon>Gobiaria</taxon>
        <taxon>Gobiiformes</taxon>
        <taxon>Gobioidei</taxon>
        <taxon>Gobiidae</taxon>
        <taxon>Oxudercinae</taxon>
        <taxon>Periophthalmus</taxon>
    </lineage>
</organism>
<dbReference type="Pfam" id="PF13465">
    <property type="entry name" value="zf-H2C2_2"/>
    <property type="match status" value="1"/>
</dbReference>
<feature type="domain" description="C2H2-type" evidence="11">
    <location>
        <begin position="69"/>
        <end position="96"/>
    </location>
</feature>
<dbReference type="Pfam" id="PF13894">
    <property type="entry name" value="zf-C2H2_4"/>
    <property type="match status" value="1"/>
</dbReference>
<dbReference type="InterPro" id="IPR036236">
    <property type="entry name" value="Znf_C2H2_sf"/>
</dbReference>
<dbReference type="GO" id="GO:0008270">
    <property type="term" value="F:zinc ion binding"/>
    <property type="evidence" value="ECO:0007669"/>
    <property type="project" value="UniProtKB-KW"/>
</dbReference>
<dbReference type="SUPFAM" id="SSF57667">
    <property type="entry name" value="beta-beta-alpha zinc fingers"/>
    <property type="match status" value="5"/>
</dbReference>
<dbReference type="Pfam" id="PF13912">
    <property type="entry name" value="zf-C2H2_6"/>
    <property type="match status" value="1"/>
</dbReference>
<keyword evidence="3" id="KW-0677">Repeat</keyword>
<evidence type="ECO:0000256" key="2">
    <source>
        <dbReference type="ARBA" id="ARBA00022723"/>
    </source>
</evidence>
<dbReference type="InterPro" id="IPR013087">
    <property type="entry name" value="Znf_C2H2_type"/>
</dbReference>
<dbReference type="Ensembl" id="ENSPMGT00000029741.1">
    <property type="protein sequence ID" value="ENSPMGP00000027922.1"/>
    <property type="gene ID" value="ENSPMGG00000022524.1"/>
</dbReference>
<feature type="domain" description="C2H2-type" evidence="11">
    <location>
        <begin position="125"/>
        <end position="148"/>
    </location>
</feature>
<keyword evidence="13" id="KW-1185">Reference proteome</keyword>
<evidence type="ECO:0000256" key="8">
    <source>
        <dbReference type="ARBA" id="ARBA00023163"/>
    </source>
</evidence>
<dbReference type="PROSITE" id="PS50157">
    <property type="entry name" value="ZINC_FINGER_C2H2_2"/>
    <property type="match status" value="10"/>
</dbReference>
<dbReference type="GO" id="GO:0043565">
    <property type="term" value="F:sequence-specific DNA binding"/>
    <property type="evidence" value="ECO:0007669"/>
    <property type="project" value="TreeGrafter"/>
</dbReference>
<feature type="domain" description="C2H2-type" evidence="11">
    <location>
        <begin position="271"/>
        <end position="298"/>
    </location>
</feature>
<dbReference type="FunFam" id="3.30.160.60:FF:001155">
    <property type="entry name" value="Zinc finger 30C"/>
    <property type="match status" value="1"/>
</dbReference>
<feature type="domain" description="C2H2-type" evidence="11">
    <location>
        <begin position="299"/>
        <end position="326"/>
    </location>
</feature>
<dbReference type="PANTHER" id="PTHR24408:SF34">
    <property type="entry name" value="ZINC FINGER PROTEIN 672-RELATED"/>
    <property type="match status" value="1"/>
</dbReference>
<feature type="domain" description="C2H2-type" evidence="11">
    <location>
        <begin position="13"/>
        <end position="40"/>
    </location>
</feature>
<keyword evidence="2" id="KW-0479">Metal-binding</keyword>
<reference evidence="12" key="1">
    <citation type="submission" date="2025-08" db="UniProtKB">
        <authorList>
            <consortium name="Ensembl"/>
        </authorList>
    </citation>
    <scope>IDENTIFICATION</scope>
</reference>
<dbReference type="FunFam" id="3.30.160.60:FF:000145">
    <property type="entry name" value="Zinc finger protein 574"/>
    <property type="match status" value="1"/>
</dbReference>
<dbReference type="GO" id="GO:0000981">
    <property type="term" value="F:DNA-binding transcription factor activity, RNA polymerase II-specific"/>
    <property type="evidence" value="ECO:0007669"/>
    <property type="project" value="TreeGrafter"/>
</dbReference>
<accession>A0A3B4BHD4</accession>
<feature type="domain" description="C2H2-type" evidence="11">
    <location>
        <begin position="97"/>
        <end position="124"/>
    </location>
</feature>
<sequence length="342" mass="39538">SRVPNTEMVVKPHRCPECGKRFLRKDHLQGHMIIHTAMSASSGEDFKEESSLTRHERHRHHICPVLKPYSCSQCGKAFGRKAHLGRHMIVHRAETRHKCSVCERDFKLMTRLREHMRTHTGEKPFVCPVCGKSFAQISTLSRHQKHIHHMCPVCKGSFQNITELNQHLKTHLDDGTLDQCSLCGKECRNKSNLQRHMFVHTGEKPFSCSVCEEGFVCKFEVNQHLRFAHHICPVCKEEFERDADLTDHLRTHVDDGSLDPELIERVNRKPYSCSMCGKEFNCKTAFRRHILVHSGERPFSCPICEKTFTQKGTLKTHQRIHSGDRPFKMGHCDFLVFCSCFG</sequence>
<dbReference type="FunFam" id="3.30.160.60:FF:002716">
    <property type="entry name" value="Zinc finger protein 212"/>
    <property type="match status" value="1"/>
</dbReference>
<evidence type="ECO:0000256" key="5">
    <source>
        <dbReference type="ARBA" id="ARBA00022833"/>
    </source>
</evidence>
<dbReference type="FunFam" id="3.30.160.60:FF:000100">
    <property type="entry name" value="Zinc finger 45-like"/>
    <property type="match status" value="2"/>
</dbReference>
<dbReference type="AlphaFoldDB" id="A0A3B4BHD4"/>
<reference evidence="12" key="2">
    <citation type="submission" date="2025-09" db="UniProtKB">
        <authorList>
            <consortium name="Ensembl"/>
        </authorList>
    </citation>
    <scope>IDENTIFICATION</scope>
</reference>
<dbReference type="GO" id="GO:0005634">
    <property type="term" value="C:nucleus"/>
    <property type="evidence" value="ECO:0007669"/>
    <property type="project" value="UniProtKB-SubCell"/>
</dbReference>
<evidence type="ECO:0000313" key="12">
    <source>
        <dbReference type="Ensembl" id="ENSPMGP00000027922.1"/>
    </source>
</evidence>
<keyword evidence="8" id="KW-0804">Transcription</keyword>
<keyword evidence="9" id="KW-0539">Nucleus</keyword>
<evidence type="ECO:0000259" key="11">
    <source>
        <dbReference type="PROSITE" id="PS50157"/>
    </source>
</evidence>
<keyword evidence="4 10" id="KW-0863">Zinc-finger</keyword>
<dbReference type="PANTHER" id="PTHR24408">
    <property type="entry name" value="ZINC FINGER PROTEIN"/>
    <property type="match status" value="1"/>
</dbReference>
<feature type="domain" description="C2H2-type" evidence="11">
    <location>
        <begin position="178"/>
        <end position="205"/>
    </location>
</feature>
<proteinExistence type="predicted"/>
<dbReference type="Gene3D" id="3.30.160.60">
    <property type="entry name" value="Classic Zinc Finger"/>
    <property type="match status" value="8"/>
</dbReference>
<evidence type="ECO:0000256" key="6">
    <source>
        <dbReference type="ARBA" id="ARBA00023015"/>
    </source>
</evidence>
<evidence type="ECO:0000256" key="1">
    <source>
        <dbReference type="ARBA" id="ARBA00004123"/>
    </source>
</evidence>